<dbReference type="AlphaFoldDB" id="A0A4Y2SPL6"/>
<evidence type="ECO:0000313" key="2">
    <source>
        <dbReference type="Proteomes" id="UP000499080"/>
    </source>
</evidence>
<proteinExistence type="predicted"/>
<dbReference type="Proteomes" id="UP000499080">
    <property type="component" value="Unassembled WGS sequence"/>
</dbReference>
<accession>A0A4Y2SPL6</accession>
<comment type="caution">
    <text evidence="1">The sequence shown here is derived from an EMBL/GenBank/DDBJ whole genome shotgun (WGS) entry which is preliminary data.</text>
</comment>
<gene>
    <name evidence="1" type="ORF">AVEN_120400_1</name>
</gene>
<name>A0A4Y2SPL6_ARAVE</name>
<protein>
    <submittedName>
        <fullName evidence="1">Uncharacterized protein</fullName>
    </submittedName>
</protein>
<organism evidence="1 2">
    <name type="scientific">Araneus ventricosus</name>
    <name type="common">Orbweaver spider</name>
    <name type="synonym">Epeira ventricosa</name>
    <dbReference type="NCBI Taxonomy" id="182803"/>
    <lineage>
        <taxon>Eukaryota</taxon>
        <taxon>Metazoa</taxon>
        <taxon>Ecdysozoa</taxon>
        <taxon>Arthropoda</taxon>
        <taxon>Chelicerata</taxon>
        <taxon>Arachnida</taxon>
        <taxon>Araneae</taxon>
        <taxon>Araneomorphae</taxon>
        <taxon>Entelegynae</taxon>
        <taxon>Araneoidea</taxon>
        <taxon>Araneidae</taxon>
        <taxon>Araneus</taxon>
    </lineage>
</organism>
<reference evidence="1 2" key="1">
    <citation type="journal article" date="2019" name="Sci. Rep.">
        <title>Orb-weaving spider Araneus ventricosus genome elucidates the spidroin gene catalogue.</title>
        <authorList>
            <person name="Kono N."/>
            <person name="Nakamura H."/>
            <person name="Ohtoshi R."/>
            <person name="Moran D.A.P."/>
            <person name="Shinohara A."/>
            <person name="Yoshida Y."/>
            <person name="Fujiwara M."/>
            <person name="Mori M."/>
            <person name="Tomita M."/>
            <person name="Arakawa K."/>
        </authorList>
    </citation>
    <scope>NUCLEOTIDE SEQUENCE [LARGE SCALE GENOMIC DNA]</scope>
</reference>
<sequence length="103" mass="12043">MGAQRMKKVHHSLFCTSSLLRKDLMLTSMQKKGECLMGQDQYRQVCGWVIQCLPRRRMCLFVNTCCARSCIIVQEQTTRGSLPFLQSCDQREGPRKFLYFPPY</sequence>
<dbReference type="EMBL" id="BGPR01023231">
    <property type="protein sequence ID" value="GBN90244.1"/>
    <property type="molecule type" value="Genomic_DNA"/>
</dbReference>
<evidence type="ECO:0000313" key="1">
    <source>
        <dbReference type="EMBL" id="GBN90244.1"/>
    </source>
</evidence>
<keyword evidence="2" id="KW-1185">Reference proteome</keyword>